<dbReference type="Pfam" id="PF01713">
    <property type="entry name" value="Smr"/>
    <property type="match status" value="1"/>
</dbReference>
<accession>A0AAN8ZZN2</accession>
<dbReference type="GO" id="GO:0005634">
    <property type="term" value="C:nucleus"/>
    <property type="evidence" value="ECO:0007669"/>
    <property type="project" value="TreeGrafter"/>
</dbReference>
<evidence type="ECO:0000256" key="2">
    <source>
        <dbReference type="SAM" id="Phobius"/>
    </source>
</evidence>
<evidence type="ECO:0000256" key="1">
    <source>
        <dbReference type="SAM" id="MobiDB-lite"/>
    </source>
</evidence>
<keyword evidence="5" id="KW-1185">Reference proteome</keyword>
<gene>
    <name evidence="4" type="ORF">SK128_000985</name>
</gene>
<dbReference type="AlphaFoldDB" id="A0AAN8ZZN2"/>
<organism evidence="4 5">
    <name type="scientific">Halocaridina rubra</name>
    <name type="common">Hawaiian red shrimp</name>
    <dbReference type="NCBI Taxonomy" id="373956"/>
    <lineage>
        <taxon>Eukaryota</taxon>
        <taxon>Metazoa</taxon>
        <taxon>Ecdysozoa</taxon>
        <taxon>Arthropoda</taxon>
        <taxon>Crustacea</taxon>
        <taxon>Multicrustacea</taxon>
        <taxon>Malacostraca</taxon>
        <taxon>Eumalacostraca</taxon>
        <taxon>Eucarida</taxon>
        <taxon>Decapoda</taxon>
        <taxon>Pleocyemata</taxon>
        <taxon>Caridea</taxon>
        <taxon>Atyoidea</taxon>
        <taxon>Atyidae</taxon>
        <taxon>Halocaridina</taxon>
    </lineage>
</organism>
<dbReference type="SMART" id="SM00463">
    <property type="entry name" value="SMR"/>
    <property type="match status" value="1"/>
</dbReference>
<feature type="region of interest" description="Disordered" evidence="1">
    <location>
        <begin position="72"/>
        <end position="91"/>
    </location>
</feature>
<dbReference type="Gene3D" id="3.30.1370.110">
    <property type="match status" value="1"/>
</dbReference>
<proteinExistence type="predicted"/>
<dbReference type="InterPro" id="IPR002625">
    <property type="entry name" value="Smr_dom"/>
</dbReference>
<feature type="domain" description="Smr" evidence="3">
    <location>
        <begin position="142"/>
        <end position="216"/>
    </location>
</feature>
<comment type="caution">
    <text evidence="4">The sequence shown here is derived from an EMBL/GenBank/DDBJ whole genome shotgun (WGS) entry which is preliminary data.</text>
</comment>
<dbReference type="InterPro" id="IPR052772">
    <property type="entry name" value="Endo/PolyKinase_Domain-Protein"/>
</dbReference>
<dbReference type="PROSITE" id="PS50828">
    <property type="entry name" value="SMR"/>
    <property type="match status" value="1"/>
</dbReference>
<evidence type="ECO:0000313" key="4">
    <source>
        <dbReference type="EMBL" id="KAK7066835.1"/>
    </source>
</evidence>
<dbReference type="SUPFAM" id="SSF160443">
    <property type="entry name" value="SMR domain-like"/>
    <property type="match status" value="1"/>
</dbReference>
<keyword evidence="2" id="KW-1133">Transmembrane helix</keyword>
<reference evidence="4 5" key="1">
    <citation type="submission" date="2023-11" db="EMBL/GenBank/DDBJ databases">
        <title>Halocaridina rubra genome assembly.</title>
        <authorList>
            <person name="Smith C."/>
        </authorList>
    </citation>
    <scope>NUCLEOTIDE SEQUENCE [LARGE SCALE GENOMIC DNA]</scope>
    <source>
        <strain evidence="4">EP-1</strain>
        <tissue evidence="4">Whole</tissue>
    </source>
</reference>
<dbReference type="PANTHER" id="PTHR46535">
    <property type="entry name" value="NEDD4-BINDING PROTEIN 2"/>
    <property type="match status" value="1"/>
</dbReference>
<protein>
    <recommendedName>
        <fullName evidence="3">Smr domain-containing protein</fullName>
    </recommendedName>
</protein>
<evidence type="ECO:0000259" key="3">
    <source>
        <dbReference type="PROSITE" id="PS50828"/>
    </source>
</evidence>
<feature type="transmembrane region" description="Helical" evidence="2">
    <location>
        <begin position="38"/>
        <end position="60"/>
    </location>
</feature>
<keyword evidence="2" id="KW-0812">Transmembrane</keyword>
<name>A0AAN8ZZN2_HALRR</name>
<dbReference type="EMBL" id="JAXCGZ010019002">
    <property type="protein sequence ID" value="KAK7066835.1"/>
    <property type="molecule type" value="Genomic_DNA"/>
</dbReference>
<dbReference type="Proteomes" id="UP001381693">
    <property type="component" value="Unassembled WGS sequence"/>
</dbReference>
<dbReference type="InterPro" id="IPR036063">
    <property type="entry name" value="Smr_dom_sf"/>
</dbReference>
<keyword evidence="2" id="KW-0472">Membrane</keyword>
<dbReference type="PANTHER" id="PTHR46535:SF1">
    <property type="entry name" value="NEDD4-BINDING PROTEIN 2"/>
    <property type="match status" value="1"/>
</dbReference>
<dbReference type="GO" id="GO:0004519">
    <property type="term" value="F:endonuclease activity"/>
    <property type="evidence" value="ECO:0007669"/>
    <property type="project" value="TreeGrafter"/>
</dbReference>
<sequence length="217" mass="24471">MELSLLSHYQFAQEVSLEKCLKTVKPPKIDCQFPIEEAVVLLGLFILVLCWLFFSGYTCCPCRRRRNREPELPTHLDSSAYPPTVPSQPSQLYPYSQPSQLYPPSAPVFHTVTPSESPKLELKFATISLRQVIRVEQGILTLDLHQMTVKEAVQVTNEFLTSTAAGQHRVQIITGRGVHSEGGVPKVKPVITELLKEKNLKFTEKHKGGCFEVIMPR</sequence>
<evidence type="ECO:0000313" key="5">
    <source>
        <dbReference type="Proteomes" id="UP001381693"/>
    </source>
</evidence>